<reference evidence="7" key="1">
    <citation type="submission" date="2025-08" db="UniProtKB">
        <authorList>
            <consortium name="RefSeq"/>
        </authorList>
    </citation>
    <scope>IDENTIFICATION</scope>
    <source>
        <tissue evidence="7">Whole larvae</tissue>
    </source>
</reference>
<evidence type="ECO:0000256" key="1">
    <source>
        <dbReference type="ARBA" id="ARBA00007374"/>
    </source>
</evidence>
<dbReference type="FunCoup" id="A0A6J3C3Q4">
    <property type="interactions" value="475"/>
</dbReference>
<dbReference type="AlphaFoldDB" id="A0A6J3C3Q4"/>
<dbReference type="Proteomes" id="UP001652740">
    <property type="component" value="Unplaced"/>
</dbReference>
<evidence type="ECO:0000313" key="6">
    <source>
        <dbReference type="Proteomes" id="UP001652740"/>
    </source>
</evidence>
<evidence type="ECO:0000256" key="4">
    <source>
        <dbReference type="RuleBase" id="RU363090"/>
    </source>
</evidence>
<gene>
    <name evidence="7" type="primary">LOC113517492</name>
</gene>
<feature type="region of interest" description="Disordered" evidence="5">
    <location>
        <begin position="1"/>
        <end position="53"/>
    </location>
</feature>
<sequence length="452" mass="50596">MEKSPRFNFPPESYSAVYTGDDGATSANQVETNSKSPSCQTCESPSVGSPATSIATPPSSLFNCFQCPFRNDIRVVPKGKRTAEKVAVPTKEEERWRGKDEGVLLFKRWRRAPASAEPAPVPAAAPSAPATAQPSELLKFLAINALELSAPASDALLKSRSSEWFQLSGHPGSLAPAGPGTVWKRRAAGDHPAHNPERDAYEALAACPHMRSAIPRYYRELEYSGERFIELQDLLHGFRDPHVMDIKMGTRTFLEDEVSNARARTDLYEKMVRLDPNAPTEAEHVSRAVTKLRYMQFREQRSSSAQQGFRIEAVKLPGQPPLTDLQKVREPQQLTATVARFLGNDEHARKAIATRLREIRELFEQSEYFKTHEIVGSSIFIIYDDERVGAWLIDFAKTRRVPEGTQVDHRSPWKQGNHEEGFLFGLDRLINTIETAKLPQSDEASKEPDVSR</sequence>
<dbReference type="RefSeq" id="XP_031768183.2">
    <property type="nucleotide sequence ID" value="XM_031912323.2"/>
</dbReference>
<dbReference type="Gene3D" id="3.30.470.160">
    <property type="entry name" value="Inositol polyphosphate kinase"/>
    <property type="match status" value="1"/>
</dbReference>
<organism evidence="6 7">
    <name type="scientific">Galleria mellonella</name>
    <name type="common">Greater wax moth</name>
    <dbReference type="NCBI Taxonomy" id="7137"/>
    <lineage>
        <taxon>Eukaryota</taxon>
        <taxon>Metazoa</taxon>
        <taxon>Ecdysozoa</taxon>
        <taxon>Arthropoda</taxon>
        <taxon>Hexapoda</taxon>
        <taxon>Insecta</taxon>
        <taxon>Pterygota</taxon>
        <taxon>Neoptera</taxon>
        <taxon>Endopterygota</taxon>
        <taxon>Lepidoptera</taxon>
        <taxon>Glossata</taxon>
        <taxon>Ditrysia</taxon>
        <taxon>Pyraloidea</taxon>
        <taxon>Pyralidae</taxon>
        <taxon>Galleriinae</taxon>
        <taxon>Galleria</taxon>
    </lineage>
</organism>
<dbReference type="GO" id="GO:0005737">
    <property type="term" value="C:cytoplasm"/>
    <property type="evidence" value="ECO:0007669"/>
    <property type="project" value="TreeGrafter"/>
</dbReference>
<dbReference type="InterPro" id="IPR005522">
    <property type="entry name" value="IPK"/>
</dbReference>
<proteinExistence type="inferred from homology"/>
<dbReference type="PANTHER" id="PTHR12400">
    <property type="entry name" value="INOSITOL POLYPHOSPHATE KINASE"/>
    <property type="match status" value="1"/>
</dbReference>
<feature type="compositionally biased region" description="Polar residues" evidence="5">
    <location>
        <begin position="25"/>
        <end position="47"/>
    </location>
</feature>
<dbReference type="GO" id="GO:0000828">
    <property type="term" value="F:inositol hexakisphosphate kinase activity"/>
    <property type="evidence" value="ECO:0007669"/>
    <property type="project" value="TreeGrafter"/>
</dbReference>
<evidence type="ECO:0000256" key="5">
    <source>
        <dbReference type="SAM" id="MobiDB-lite"/>
    </source>
</evidence>
<dbReference type="InParanoid" id="A0A6J3C3Q4"/>
<accession>A0A6J3C3Q4</accession>
<comment type="similarity">
    <text evidence="1 4">Belongs to the inositol phosphokinase (IPK) family.</text>
</comment>
<protein>
    <recommendedName>
        <fullName evidence="4">Kinase</fullName>
        <ecNumber evidence="4">2.7.-.-</ecNumber>
    </recommendedName>
</protein>
<evidence type="ECO:0000256" key="3">
    <source>
        <dbReference type="ARBA" id="ARBA00022777"/>
    </source>
</evidence>
<dbReference type="EC" id="2.7.-.-" evidence="4"/>
<dbReference type="SUPFAM" id="SSF56104">
    <property type="entry name" value="SAICAR synthase-like"/>
    <property type="match status" value="1"/>
</dbReference>
<dbReference type="GO" id="GO:0032958">
    <property type="term" value="P:inositol phosphate biosynthetic process"/>
    <property type="evidence" value="ECO:0007669"/>
    <property type="project" value="InterPro"/>
</dbReference>
<dbReference type="Pfam" id="PF03770">
    <property type="entry name" value="IPK"/>
    <property type="match status" value="1"/>
</dbReference>
<keyword evidence="2 4" id="KW-0808">Transferase</keyword>
<dbReference type="GO" id="GO:0046854">
    <property type="term" value="P:phosphatidylinositol phosphate biosynthetic process"/>
    <property type="evidence" value="ECO:0007669"/>
    <property type="project" value="TreeGrafter"/>
</dbReference>
<dbReference type="GO" id="GO:0005634">
    <property type="term" value="C:nucleus"/>
    <property type="evidence" value="ECO:0007669"/>
    <property type="project" value="TreeGrafter"/>
</dbReference>
<keyword evidence="6" id="KW-1185">Reference proteome</keyword>
<evidence type="ECO:0000313" key="7">
    <source>
        <dbReference type="RefSeq" id="XP_031768183.2"/>
    </source>
</evidence>
<name>A0A6J3C3Q4_GALME</name>
<evidence type="ECO:0000256" key="2">
    <source>
        <dbReference type="ARBA" id="ARBA00022679"/>
    </source>
</evidence>
<dbReference type="PANTHER" id="PTHR12400:SF26">
    <property type="entry name" value="KINASE"/>
    <property type="match status" value="1"/>
</dbReference>
<dbReference type="InterPro" id="IPR038286">
    <property type="entry name" value="IPK_sf"/>
</dbReference>
<dbReference type="GeneID" id="113517492"/>
<keyword evidence="3 4" id="KW-0418">Kinase</keyword>